<sequence>MRYVTMALSGFAALVALSILFGSWFTIDQGERGVILRYGAVSGTADPGLGFKLPLIDSVVRISVQSKAIVYEKMEAYSRDQQPADIRLSVNYRIPADRVETVYANYGGEDGLLSRLIERKVFEETKTVFGRFNAVTAIQERGRLNSEVAAAIQEGIAGPVLIESVQIENIDFSEAYEASIEQRMLAEVEVQRLRQNAEREKVQAEITVTQARAQADARRAEAQAQADAVRLAAQAESEAIKLRGEAEAEAIKARGDALKDNPGLVSLTQAEKWDGQLPRTMLPGGSVPMLNLNAN</sequence>
<dbReference type="Proteomes" id="UP001177080">
    <property type="component" value="Unassembled WGS sequence"/>
</dbReference>
<evidence type="ECO:0000256" key="2">
    <source>
        <dbReference type="SAM" id="Coils"/>
    </source>
</evidence>
<dbReference type="PANTHER" id="PTHR42911">
    <property type="entry name" value="MODULATOR OF FTSH PROTEASE HFLC"/>
    <property type="match status" value="1"/>
</dbReference>
<dbReference type="InterPro" id="IPR000163">
    <property type="entry name" value="Prohibitin"/>
</dbReference>
<dbReference type="CDD" id="cd03401">
    <property type="entry name" value="SPFH_prohibitin"/>
    <property type="match status" value="1"/>
</dbReference>
<dbReference type="SMART" id="SM00244">
    <property type="entry name" value="PHB"/>
    <property type="match status" value="1"/>
</dbReference>
<dbReference type="Gene3D" id="3.30.479.30">
    <property type="entry name" value="Band 7 domain"/>
    <property type="match status" value="1"/>
</dbReference>
<evidence type="ECO:0000256" key="1">
    <source>
        <dbReference type="ARBA" id="ARBA00004167"/>
    </source>
</evidence>
<evidence type="ECO:0000313" key="4">
    <source>
        <dbReference type="EMBL" id="MDO6122991.1"/>
    </source>
</evidence>
<dbReference type="EMBL" id="WHSC02000007">
    <property type="protein sequence ID" value="MDO6122991.1"/>
    <property type="molecule type" value="Genomic_DNA"/>
</dbReference>
<keyword evidence="5" id="KW-1185">Reference proteome</keyword>
<accession>A0ABT8XIB5</accession>
<evidence type="ECO:0000259" key="3">
    <source>
        <dbReference type="SMART" id="SM00244"/>
    </source>
</evidence>
<keyword evidence="2" id="KW-0175">Coiled coil</keyword>
<evidence type="ECO:0000313" key="5">
    <source>
        <dbReference type="Proteomes" id="UP001177080"/>
    </source>
</evidence>
<dbReference type="SUPFAM" id="SSF117892">
    <property type="entry name" value="Band 7/SPFH domain"/>
    <property type="match status" value="1"/>
</dbReference>
<name>A0ABT8XIB5_9HYPH</name>
<comment type="subcellular location">
    <subcellularLocation>
        <location evidence="1">Membrane</location>
        <topology evidence="1">Single-pass membrane protein</topology>
    </subcellularLocation>
</comment>
<reference evidence="4" key="1">
    <citation type="submission" date="2022-04" db="EMBL/GenBank/DDBJ databases">
        <title>Shinella lacus sp. nov., a novel member of the genus Shinella from water.</title>
        <authorList>
            <person name="Deng Y."/>
        </authorList>
    </citation>
    <scope>NUCLEOTIDE SEQUENCE</scope>
    <source>
        <strain evidence="4">JCM 31239</strain>
    </source>
</reference>
<dbReference type="Pfam" id="PF01145">
    <property type="entry name" value="Band_7"/>
    <property type="match status" value="1"/>
</dbReference>
<organism evidence="4 5">
    <name type="scientific">Shinella curvata</name>
    <dbReference type="NCBI Taxonomy" id="1817964"/>
    <lineage>
        <taxon>Bacteria</taxon>
        <taxon>Pseudomonadati</taxon>
        <taxon>Pseudomonadota</taxon>
        <taxon>Alphaproteobacteria</taxon>
        <taxon>Hyphomicrobiales</taxon>
        <taxon>Rhizobiaceae</taxon>
        <taxon>Shinella</taxon>
    </lineage>
</organism>
<dbReference type="PANTHER" id="PTHR42911:SF2">
    <property type="entry name" value="PROHIBITIN FAMILY PROTEIN"/>
    <property type="match status" value="1"/>
</dbReference>
<comment type="caution">
    <text evidence="4">The sequence shown here is derived from an EMBL/GenBank/DDBJ whole genome shotgun (WGS) entry which is preliminary data.</text>
</comment>
<dbReference type="RefSeq" id="WP_244760651.1">
    <property type="nucleotide sequence ID" value="NZ_JALJCJ010000002.1"/>
</dbReference>
<protein>
    <submittedName>
        <fullName evidence="4">Prohibitin family protein</fullName>
    </submittedName>
</protein>
<gene>
    <name evidence="4" type="ORF">GB928_017505</name>
</gene>
<feature type="coiled-coil region" evidence="2">
    <location>
        <begin position="176"/>
        <end position="214"/>
    </location>
</feature>
<feature type="domain" description="Band 7" evidence="3">
    <location>
        <begin position="22"/>
        <end position="184"/>
    </location>
</feature>
<dbReference type="InterPro" id="IPR001107">
    <property type="entry name" value="Band_7"/>
</dbReference>
<dbReference type="InterPro" id="IPR036013">
    <property type="entry name" value="Band_7/SPFH_dom_sf"/>
</dbReference>
<proteinExistence type="predicted"/>